<keyword evidence="2" id="KW-1185">Reference proteome</keyword>
<proteinExistence type="predicted"/>
<name>D9Q2N9_ACIS3</name>
<evidence type="ECO:0000313" key="2">
    <source>
        <dbReference type="Proteomes" id="UP000000346"/>
    </source>
</evidence>
<dbReference type="HOGENOM" id="CLU_094970_2_0_2"/>
<dbReference type="Pfam" id="PF13686">
    <property type="entry name" value="DrsE_2"/>
    <property type="match status" value="2"/>
</dbReference>
<dbReference type="SUPFAM" id="SSF75169">
    <property type="entry name" value="DsrEFH-like"/>
    <property type="match status" value="1"/>
</dbReference>
<dbReference type="InterPro" id="IPR027396">
    <property type="entry name" value="DsrEFH-like"/>
</dbReference>
<accession>D9Q2N9</accession>
<dbReference type="InParanoid" id="D9Q2N9"/>
<dbReference type="InterPro" id="IPR032836">
    <property type="entry name" value="DsrE2-like"/>
</dbReference>
<evidence type="ECO:0000313" key="1">
    <source>
        <dbReference type="EMBL" id="ADL19577.1"/>
    </source>
</evidence>
<reference evidence="1 2" key="1">
    <citation type="journal article" date="2010" name="Appl. Environ. Microbiol.">
        <title>The genome sequence of the crenarchaeon Acidilobus saccharovorans supports a new order, Acidilobales, and suggests an important ecological role in terrestrial acidic hot springs.</title>
        <authorList>
            <person name="Mardanov A.V."/>
            <person name="Svetlitchnyi V.A."/>
            <person name="Beletsky A.V."/>
            <person name="Prokofeva M.I."/>
            <person name="Bonch-Osmolovskaya E.A."/>
            <person name="Ravin N.V."/>
            <person name="Skryabin K.G."/>
        </authorList>
    </citation>
    <scope>NUCLEOTIDE SEQUENCE [LARGE SCALE GENOMIC DNA]</scope>
    <source>
        <strain evidence="2">DSM 16705 / JCM 18335 / VKM B-2471 / 345-15</strain>
    </source>
</reference>
<evidence type="ECO:0008006" key="3">
    <source>
        <dbReference type="Google" id="ProtNLM"/>
    </source>
</evidence>
<dbReference type="EMBL" id="CP001742">
    <property type="protein sequence ID" value="ADL19577.1"/>
    <property type="molecule type" value="Genomic_DNA"/>
</dbReference>
<dbReference type="FunCoup" id="D9Q2N9">
    <property type="interactions" value="1"/>
</dbReference>
<protein>
    <recommendedName>
        <fullName evidence="3">Peroxiredoxin</fullName>
    </recommendedName>
</protein>
<dbReference type="KEGG" id="asc:ASAC_1172"/>
<dbReference type="Proteomes" id="UP000000346">
    <property type="component" value="Chromosome"/>
</dbReference>
<gene>
    <name evidence="1" type="ordered locus">ASAC_1172</name>
</gene>
<dbReference type="Gene3D" id="3.40.1260.10">
    <property type="entry name" value="DsrEFH-like"/>
    <property type="match status" value="1"/>
</dbReference>
<dbReference type="eggNOG" id="arCOG02064">
    <property type="taxonomic scope" value="Archaea"/>
</dbReference>
<dbReference type="PANTHER" id="PTHR34655:SF1">
    <property type="match status" value="1"/>
</dbReference>
<dbReference type="AlphaFoldDB" id="D9Q2N9"/>
<dbReference type="STRING" id="666510.ASAC_1172"/>
<dbReference type="PANTHER" id="PTHR34655">
    <property type="entry name" value="CONSERVED WITHIN P. AEROPHILUM"/>
    <property type="match status" value="1"/>
</dbReference>
<organism evidence="1 2">
    <name type="scientific">Acidilobus saccharovorans (strain DSM 16705 / JCM 18335 / VKM B-2471 / 345-15)</name>
    <dbReference type="NCBI Taxonomy" id="666510"/>
    <lineage>
        <taxon>Archaea</taxon>
        <taxon>Thermoproteota</taxon>
        <taxon>Thermoprotei</taxon>
        <taxon>Acidilobales</taxon>
        <taxon>Acidilobaceae</taxon>
        <taxon>Acidilobus</taxon>
    </lineage>
</organism>
<sequence>MNRLSKLSIIVFSGTEDKLIPLGVISQGAAALGYEVRVFVTGWALLRFLKKPAQPTWPKEFEAMVPELAKGMQMNNVPSWLDMLKEAKNMGAKIYACSMMSQVMGLKKEDFDPSLIDDVVGVATFLQEAEGGQVIFI</sequence>
<dbReference type="RefSeq" id="WP_013267089.1">
    <property type="nucleotide sequence ID" value="NC_014374.1"/>
</dbReference>
<dbReference type="GeneID" id="9499423"/>